<dbReference type="Proteomes" id="UP001259420">
    <property type="component" value="Unassembled WGS sequence"/>
</dbReference>
<evidence type="ECO:0000313" key="1">
    <source>
        <dbReference type="EMBL" id="MDR6608272.1"/>
    </source>
</evidence>
<proteinExistence type="predicted"/>
<organism evidence="1 2">
    <name type="scientific">Pseudomonas synxantha</name>
    <dbReference type="NCBI Taxonomy" id="47883"/>
    <lineage>
        <taxon>Bacteria</taxon>
        <taxon>Pseudomonadati</taxon>
        <taxon>Pseudomonadota</taxon>
        <taxon>Gammaproteobacteria</taxon>
        <taxon>Pseudomonadales</taxon>
        <taxon>Pseudomonadaceae</taxon>
        <taxon>Pseudomonas</taxon>
    </lineage>
</organism>
<comment type="caution">
    <text evidence="1">The sequence shown here is derived from an EMBL/GenBank/DDBJ whole genome shotgun (WGS) entry which is preliminary data.</text>
</comment>
<name>A0ACC6JNZ8_9PSED</name>
<accession>A0ACC6JNZ8</accession>
<protein>
    <submittedName>
        <fullName evidence="1">Uncharacterized protein</fullName>
    </submittedName>
</protein>
<dbReference type="EMBL" id="JAVDSD010000006">
    <property type="protein sequence ID" value="MDR6608272.1"/>
    <property type="molecule type" value="Genomic_DNA"/>
</dbReference>
<gene>
    <name evidence="1" type="ORF">J2X87_003347</name>
</gene>
<sequence>MKGIEPAKPLISLYENFPPKSNDDLWQGSFCGEGACPRSTAQQS</sequence>
<keyword evidence="2" id="KW-1185">Reference proteome</keyword>
<reference evidence="1" key="1">
    <citation type="submission" date="2023-07" db="EMBL/GenBank/DDBJ databases">
        <title>Sorghum-associated microbial communities from plants grown in Nebraska, USA.</title>
        <authorList>
            <person name="Schachtman D."/>
        </authorList>
    </citation>
    <scope>NUCLEOTIDE SEQUENCE</scope>
    <source>
        <strain evidence="1">BE46</strain>
    </source>
</reference>
<evidence type="ECO:0000313" key="2">
    <source>
        <dbReference type="Proteomes" id="UP001259420"/>
    </source>
</evidence>